<keyword evidence="1" id="KW-0812">Transmembrane</keyword>
<sequence length="70" mass="8039">MWKINIWKLHLPRLQRGEKEMIWKIGTIAVILLFGFIANEGNMMSEHKSKEGISFILYGLTLLGIIAVIL</sequence>
<accession>A0A0F9PHM1</accession>
<dbReference type="EMBL" id="LAZR01006351">
    <property type="protein sequence ID" value="KKM92777.1"/>
    <property type="molecule type" value="Genomic_DNA"/>
</dbReference>
<name>A0A0F9PHM1_9ZZZZ</name>
<organism evidence="2">
    <name type="scientific">marine sediment metagenome</name>
    <dbReference type="NCBI Taxonomy" id="412755"/>
    <lineage>
        <taxon>unclassified sequences</taxon>
        <taxon>metagenomes</taxon>
        <taxon>ecological metagenomes</taxon>
    </lineage>
</organism>
<keyword evidence="1" id="KW-0472">Membrane</keyword>
<protein>
    <submittedName>
        <fullName evidence="2">Uncharacterized protein</fullName>
    </submittedName>
</protein>
<feature type="transmembrane region" description="Helical" evidence="1">
    <location>
        <begin position="21"/>
        <end position="39"/>
    </location>
</feature>
<reference evidence="2" key="1">
    <citation type="journal article" date="2015" name="Nature">
        <title>Complex archaea that bridge the gap between prokaryotes and eukaryotes.</title>
        <authorList>
            <person name="Spang A."/>
            <person name="Saw J.H."/>
            <person name="Jorgensen S.L."/>
            <person name="Zaremba-Niedzwiedzka K."/>
            <person name="Martijn J."/>
            <person name="Lind A.E."/>
            <person name="van Eijk R."/>
            <person name="Schleper C."/>
            <person name="Guy L."/>
            <person name="Ettema T.J."/>
        </authorList>
    </citation>
    <scope>NUCLEOTIDE SEQUENCE</scope>
</reference>
<evidence type="ECO:0000256" key="1">
    <source>
        <dbReference type="SAM" id="Phobius"/>
    </source>
</evidence>
<feature type="transmembrane region" description="Helical" evidence="1">
    <location>
        <begin position="51"/>
        <end position="69"/>
    </location>
</feature>
<evidence type="ECO:0000313" key="2">
    <source>
        <dbReference type="EMBL" id="KKM92777.1"/>
    </source>
</evidence>
<keyword evidence="1" id="KW-1133">Transmembrane helix</keyword>
<comment type="caution">
    <text evidence="2">The sequence shown here is derived from an EMBL/GenBank/DDBJ whole genome shotgun (WGS) entry which is preliminary data.</text>
</comment>
<proteinExistence type="predicted"/>
<dbReference type="AlphaFoldDB" id="A0A0F9PHM1"/>
<gene>
    <name evidence="2" type="ORF">LCGC14_1215180</name>
</gene>